<keyword evidence="2" id="KW-1185">Reference proteome</keyword>
<evidence type="ECO:0000313" key="2">
    <source>
        <dbReference type="Proteomes" id="UP001165960"/>
    </source>
</evidence>
<organism evidence="1 2">
    <name type="scientific">Entomophthora muscae</name>
    <dbReference type="NCBI Taxonomy" id="34485"/>
    <lineage>
        <taxon>Eukaryota</taxon>
        <taxon>Fungi</taxon>
        <taxon>Fungi incertae sedis</taxon>
        <taxon>Zoopagomycota</taxon>
        <taxon>Entomophthoromycotina</taxon>
        <taxon>Entomophthoromycetes</taxon>
        <taxon>Entomophthorales</taxon>
        <taxon>Entomophthoraceae</taxon>
        <taxon>Entomophthora</taxon>
    </lineage>
</organism>
<sequence>MPNPVEFLHNAKNKNYPIIPEATCKTFKRLMDEILDYKKAAAIVRILDKAAHKLRKNYLKTGYVEQLGLLLVSSKLQIDVSLANVLYLILCKSTADYNRIEL</sequence>
<proteinExistence type="predicted"/>
<evidence type="ECO:0000313" key="1">
    <source>
        <dbReference type="EMBL" id="KAJ9083549.1"/>
    </source>
</evidence>
<dbReference type="EMBL" id="QTSX02000979">
    <property type="protein sequence ID" value="KAJ9083549.1"/>
    <property type="molecule type" value="Genomic_DNA"/>
</dbReference>
<gene>
    <name evidence="1" type="ORF">DSO57_1033686</name>
</gene>
<accession>A0ACC2U9S9</accession>
<comment type="caution">
    <text evidence="1">The sequence shown here is derived from an EMBL/GenBank/DDBJ whole genome shotgun (WGS) entry which is preliminary data.</text>
</comment>
<protein>
    <submittedName>
        <fullName evidence="1">Uncharacterized protein</fullName>
    </submittedName>
</protein>
<reference evidence="1" key="1">
    <citation type="submission" date="2022-04" db="EMBL/GenBank/DDBJ databases">
        <title>Genome of the entomopathogenic fungus Entomophthora muscae.</title>
        <authorList>
            <person name="Elya C."/>
            <person name="Lovett B.R."/>
            <person name="Lee E."/>
            <person name="Macias A.M."/>
            <person name="Hajek A.E."/>
            <person name="De Bivort B.L."/>
            <person name="Kasson M.T."/>
            <person name="De Fine Licht H.H."/>
            <person name="Stajich J.E."/>
        </authorList>
    </citation>
    <scope>NUCLEOTIDE SEQUENCE</scope>
    <source>
        <strain evidence="1">Berkeley</strain>
    </source>
</reference>
<dbReference type="Proteomes" id="UP001165960">
    <property type="component" value="Unassembled WGS sequence"/>
</dbReference>
<name>A0ACC2U9S9_9FUNG</name>